<dbReference type="KEGG" id="csq:CSCA_1634"/>
<evidence type="ECO:0000313" key="1">
    <source>
        <dbReference type="EMBL" id="AKA68759.1"/>
    </source>
</evidence>
<name>A0A0E3M5Z7_CLOSL</name>
<dbReference type="EMBL" id="CP009933">
    <property type="protein sequence ID" value="AKA68759.1"/>
    <property type="molecule type" value="Genomic_DNA"/>
</dbReference>
<protein>
    <submittedName>
        <fullName evidence="1">Uncharacterized protein</fullName>
    </submittedName>
</protein>
<dbReference type="RefSeq" id="WP_029159285.1">
    <property type="nucleotide sequence ID" value="NZ_CP009933.1"/>
</dbReference>
<evidence type="ECO:0000313" key="2">
    <source>
        <dbReference type="Proteomes" id="UP000033115"/>
    </source>
</evidence>
<organism evidence="1 2">
    <name type="scientific">Clostridium scatologenes</name>
    <dbReference type="NCBI Taxonomy" id="1548"/>
    <lineage>
        <taxon>Bacteria</taxon>
        <taxon>Bacillati</taxon>
        <taxon>Bacillota</taxon>
        <taxon>Clostridia</taxon>
        <taxon>Eubacteriales</taxon>
        <taxon>Clostridiaceae</taxon>
        <taxon>Clostridium</taxon>
    </lineage>
</organism>
<dbReference type="STRING" id="1548.CSCA_1634"/>
<accession>A0A0E3M5Z7</accession>
<reference evidence="1 2" key="1">
    <citation type="journal article" date="2015" name="J. Biotechnol.">
        <title>Complete genome sequence of a malodorant-producing acetogen, Clostridium scatologenes ATCC 25775(T).</title>
        <authorList>
            <person name="Zhu Z."/>
            <person name="Guo T."/>
            <person name="Zheng H."/>
            <person name="Song T."/>
            <person name="Ouyang P."/>
            <person name="Xie J."/>
        </authorList>
    </citation>
    <scope>NUCLEOTIDE SEQUENCE [LARGE SCALE GENOMIC DNA]</scope>
    <source>
        <strain evidence="1 2">ATCC 25775</strain>
    </source>
</reference>
<dbReference type="HOGENOM" id="CLU_2786587_0_0_9"/>
<gene>
    <name evidence="1" type="ORF">CSCA_1634</name>
</gene>
<dbReference type="AlphaFoldDB" id="A0A0E3M5Z7"/>
<sequence length="68" mass="7743">MERGYSYNKKLGVCKAIYLIIDNGHPWALENFYRFHNNLPSKIKQNIPFVVIDGVLNKESAIKASGMS</sequence>
<dbReference type="Proteomes" id="UP000033115">
    <property type="component" value="Chromosome"/>
</dbReference>
<proteinExistence type="predicted"/>
<keyword evidence="2" id="KW-1185">Reference proteome</keyword>